<reference evidence="1 2" key="1">
    <citation type="submission" date="2024-03" db="EMBL/GenBank/DDBJ databases">
        <title>Human intestinal bacterial collection.</title>
        <authorList>
            <person name="Pauvert C."/>
            <person name="Hitch T.C.A."/>
            <person name="Clavel T."/>
        </authorList>
    </citation>
    <scope>NUCLEOTIDE SEQUENCE [LARGE SCALE GENOMIC DNA]</scope>
    <source>
        <strain evidence="1 2">CLA-AP-H27</strain>
    </source>
</reference>
<evidence type="ECO:0000313" key="2">
    <source>
        <dbReference type="Proteomes" id="UP001437460"/>
    </source>
</evidence>
<keyword evidence="2" id="KW-1185">Reference proteome</keyword>
<gene>
    <name evidence="1" type="ORF">WMO41_07315</name>
</gene>
<dbReference type="EMBL" id="JBBMFJ010000012">
    <property type="protein sequence ID" value="MEQ2562972.1"/>
    <property type="molecule type" value="Genomic_DNA"/>
</dbReference>
<dbReference type="Proteomes" id="UP001437460">
    <property type="component" value="Unassembled WGS sequence"/>
</dbReference>
<comment type="caution">
    <text evidence="1">The sequence shown here is derived from an EMBL/GenBank/DDBJ whole genome shotgun (WGS) entry which is preliminary data.</text>
</comment>
<dbReference type="RefSeq" id="WP_349229188.1">
    <property type="nucleotide sequence ID" value="NZ_JBBMFJ010000012.1"/>
</dbReference>
<protein>
    <recommendedName>
        <fullName evidence="3">DUF2325 domain-containing protein</fullName>
    </recommendedName>
</protein>
<organism evidence="1 2">
    <name type="scientific">Ventrimonas faecis</name>
    <dbReference type="NCBI Taxonomy" id="3133170"/>
    <lineage>
        <taxon>Bacteria</taxon>
        <taxon>Bacillati</taxon>
        <taxon>Bacillota</taxon>
        <taxon>Clostridia</taxon>
        <taxon>Lachnospirales</taxon>
        <taxon>Lachnospiraceae</taxon>
        <taxon>Ventrimonas</taxon>
    </lineage>
</organism>
<sequence>MKKAIATKRITIVGGNENWVKKIRQEFPNWKFVSASVSSTVDNMSILKAERVILFTDTLGHSNYYKFMQTIQSHHIPFRFLHGVNIERNIVQIYDDIFEKR</sequence>
<proteinExistence type="predicted"/>
<evidence type="ECO:0008006" key="3">
    <source>
        <dbReference type="Google" id="ProtNLM"/>
    </source>
</evidence>
<evidence type="ECO:0000313" key="1">
    <source>
        <dbReference type="EMBL" id="MEQ2562972.1"/>
    </source>
</evidence>
<accession>A0ABV1HKX6</accession>
<name>A0ABV1HKX6_9FIRM</name>